<keyword evidence="2" id="KW-1185">Reference proteome</keyword>
<sequence length="104" mass="12011">MEYNLKMICGNTQNFTVQNNDGDFEEGDKVTFSVKKNYSDDTYLLKKEVTDFNGNLADINILPRDTANIEPGQYVYDIQFSSFDGKVKTIFKGDFILDWRVTDE</sequence>
<protein>
    <submittedName>
        <fullName evidence="1">Uncharacterized protein</fullName>
    </submittedName>
</protein>
<dbReference type="RefSeq" id="WP_178347220.1">
    <property type="nucleotide sequence ID" value="NZ_JACRTE010000020.1"/>
</dbReference>
<gene>
    <name evidence="1" type="ORF">H8706_10530</name>
</gene>
<name>A0A926F9Q5_9FIRM</name>
<proteinExistence type="predicted"/>
<dbReference type="AlphaFoldDB" id="A0A926F9Q5"/>
<evidence type="ECO:0000313" key="1">
    <source>
        <dbReference type="EMBL" id="MBC8597296.1"/>
    </source>
</evidence>
<evidence type="ECO:0000313" key="2">
    <source>
        <dbReference type="Proteomes" id="UP000647416"/>
    </source>
</evidence>
<comment type="caution">
    <text evidence="1">The sequence shown here is derived from an EMBL/GenBank/DDBJ whole genome shotgun (WGS) entry which is preliminary data.</text>
</comment>
<dbReference type="Proteomes" id="UP000647416">
    <property type="component" value="Unassembled WGS sequence"/>
</dbReference>
<dbReference type="EMBL" id="JACRTE010000020">
    <property type="protein sequence ID" value="MBC8597296.1"/>
    <property type="molecule type" value="Genomic_DNA"/>
</dbReference>
<organism evidence="1 2">
    <name type="scientific">Qingrenia yutianensis</name>
    <dbReference type="NCBI Taxonomy" id="2763676"/>
    <lineage>
        <taxon>Bacteria</taxon>
        <taxon>Bacillati</taxon>
        <taxon>Bacillota</taxon>
        <taxon>Clostridia</taxon>
        <taxon>Eubacteriales</taxon>
        <taxon>Oscillospiraceae</taxon>
        <taxon>Qingrenia</taxon>
    </lineage>
</organism>
<accession>A0A926F9Q5</accession>
<reference evidence="1" key="1">
    <citation type="submission" date="2020-08" db="EMBL/GenBank/DDBJ databases">
        <title>Genome public.</title>
        <authorList>
            <person name="Liu C."/>
            <person name="Sun Q."/>
        </authorList>
    </citation>
    <scope>NUCLEOTIDE SEQUENCE</scope>
    <source>
        <strain evidence="1">NSJ-50</strain>
    </source>
</reference>